<dbReference type="OrthoDB" id="2381924at2759"/>
<comment type="caution">
    <text evidence="2">The sequence shown here is derived from an EMBL/GenBank/DDBJ whole genome shotgun (WGS) entry which is preliminary data.</text>
</comment>
<evidence type="ECO:0000313" key="3">
    <source>
        <dbReference type="Proteomes" id="UP000789405"/>
    </source>
</evidence>
<feature type="non-terminal residue" evidence="2">
    <location>
        <position position="180"/>
    </location>
</feature>
<gene>
    <name evidence="2" type="ORF">DERYTH_LOCUS5439</name>
</gene>
<accession>A0A9N9B7Y9</accession>
<organism evidence="2 3">
    <name type="scientific">Dentiscutata erythropus</name>
    <dbReference type="NCBI Taxonomy" id="1348616"/>
    <lineage>
        <taxon>Eukaryota</taxon>
        <taxon>Fungi</taxon>
        <taxon>Fungi incertae sedis</taxon>
        <taxon>Mucoromycota</taxon>
        <taxon>Glomeromycotina</taxon>
        <taxon>Glomeromycetes</taxon>
        <taxon>Diversisporales</taxon>
        <taxon>Gigasporaceae</taxon>
        <taxon>Dentiscutata</taxon>
    </lineage>
</organism>
<dbReference type="SUPFAM" id="SSF53098">
    <property type="entry name" value="Ribonuclease H-like"/>
    <property type="match status" value="1"/>
</dbReference>
<proteinExistence type="predicted"/>
<feature type="domain" description="HAT C-terminal dimerisation" evidence="1">
    <location>
        <begin position="52"/>
        <end position="104"/>
    </location>
</feature>
<evidence type="ECO:0000259" key="1">
    <source>
        <dbReference type="Pfam" id="PF05699"/>
    </source>
</evidence>
<name>A0A9N9B7Y9_9GLOM</name>
<evidence type="ECO:0000313" key="2">
    <source>
        <dbReference type="EMBL" id="CAG8554639.1"/>
    </source>
</evidence>
<dbReference type="Proteomes" id="UP000789405">
    <property type="component" value="Unassembled WGS sequence"/>
</dbReference>
<dbReference type="InterPro" id="IPR012337">
    <property type="entry name" value="RNaseH-like_sf"/>
</dbReference>
<dbReference type="EMBL" id="CAJVPY010002273">
    <property type="protein sequence ID" value="CAG8554639.1"/>
    <property type="molecule type" value="Genomic_DNA"/>
</dbReference>
<dbReference type="GO" id="GO:0046983">
    <property type="term" value="F:protein dimerization activity"/>
    <property type="evidence" value="ECO:0007669"/>
    <property type="project" value="InterPro"/>
</dbReference>
<protein>
    <submittedName>
        <fullName evidence="2">66_t:CDS:1</fullName>
    </submittedName>
</protein>
<dbReference type="AlphaFoldDB" id="A0A9N9B7Y9"/>
<reference evidence="2" key="1">
    <citation type="submission" date="2021-06" db="EMBL/GenBank/DDBJ databases">
        <authorList>
            <person name="Kallberg Y."/>
            <person name="Tangrot J."/>
            <person name="Rosling A."/>
        </authorList>
    </citation>
    <scope>NUCLEOTIDE SEQUENCE</scope>
    <source>
        <strain evidence="2">MA453B</strain>
    </source>
</reference>
<sequence length="180" mass="20339">YFEDATTYISGSTYSTIGLIVPAYNALLDILEKFIEEKSTVSTIKNAAQFGNHESDFQHLAKMARDFLAIQVERVFSSSKNLITDKQSNLNPETIRACISLKGWASKTSKDQILPLLEPSYKVLDEESTMNLPLSSDPGATSSWNLWLVWVFLSGWTQTFHQRDLALLFLDDIEPPEKKD</sequence>
<dbReference type="Pfam" id="PF05699">
    <property type="entry name" value="Dimer_Tnp_hAT"/>
    <property type="match status" value="1"/>
</dbReference>
<dbReference type="InterPro" id="IPR008906">
    <property type="entry name" value="HATC_C_dom"/>
</dbReference>
<keyword evidence="3" id="KW-1185">Reference proteome</keyword>